<feature type="domain" description="Outer membrane lipoprotein BamD-like" evidence="7">
    <location>
        <begin position="48"/>
        <end position="251"/>
    </location>
</feature>
<comment type="subcellular location">
    <subcellularLocation>
        <location evidence="6">Cell outer membrane</location>
        <topology evidence="6">Lipid-anchor</topology>
    </subcellularLocation>
</comment>
<dbReference type="GO" id="GO:0051205">
    <property type="term" value="P:protein insertion into membrane"/>
    <property type="evidence" value="ECO:0007669"/>
    <property type="project" value="UniProtKB-UniRule"/>
</dbReference>
<name>A0A7C9JWI1_9PROT</name>
<dbReference type="HAMAP" id="MF_00922">
    <property type="entry name" value="OM_assembly_BamD"/>
    <property type="match status" value="1"/>
</dbReference>
<keyword evidence="2 6" id="KW-0472">Membrane</keyword>
<evidence type="ECO:0000256" key="1">
    <source>
        <dbReference type="ARBA" id="ARBA00022729"/>
    </source>
</evidence>
<dbReference type="InterPro" id="IPR011990">
    <property type="entry name" value="TPR-like_helical_dom_sf"/>
</dbReference>
<dbReference type="Pfam" id="PF13525">
    <property type="entry name" value="YfiO"/>
    <property type="match status" value="1"/>
</dbReference>
<dbReference type="EMBL" id="JAAFGW010000064">
    <property type="protein sequence ID" value="NDP47893.1"/>
    <property type="molecule type" value="Genomic_DNA"/>
</dbReference>
<sequence>MFKLRLSSSKTFNRAYGLVGGLLLASTLALSGCGLLPETKDETAGWSAQKLYAEAKDNLNSGDYVRSVKLFETLESRYPFGRYAQQAQLEVAYAYYKDNEPISAIAACDRFIKLHPNHPNVDYAYYLKGLANFNDDLGYLGKLVEQDLSERDPRAARDAFLAFKEVVTRFPKGKYADDSTARMKYLVNALASNEVHVAKYYLKREAYVAAANRAKEVLTTYPEAPALEEALAIMVLSYDKLKLPDLRDDAQRVLKLNFPNSKYAKGVSTVGKPWYQFW</sequence>
<keyword evidence="1 6" id="KW-0732">Signal</keyword>
<proteinExistence type="inferred from homology"/>
<dbReference type="NCBIfam" id="TIGR03302">
    <property type="entry name" value="OM_YfiO"/>
    <property type="match status" value="1"/>
</dbReference>
<reference evidence="8 9" key="1">
    <citation type="submission" date="2019-09" db="EMBL/GenBank/DDBJ databases">
        <title>H2 Metabolism Revealed by Metagenomic Analysis in Subglacial Sediment of East Antarctica.</title>
        <authorList>
            <person name="Yang Z."/>
            <person name="Zhang Y."/>
            <person name="Lv Y."/>
            <person name="Yan W."/>
            <person name="Xiao X."/>
            <person name="Sun B."/>
            <person name="Ma H."/>
        </authorList>
    </citation>
    <scope>NUCLEOTIDE SEQUENCE [LARGE SCALE GENOMIC DNA]</scope>
    <source>
        <strain evidence="8">Bin2_2</strain>
    </source>
</reference>
<keyword evidence="4 6" id="KW-0998">Cell outer membrane</keyword>
<gene>
    <name evidence="6" type="primary">bamD</name>
    <name evidence="8" type="ORF">GZ085_05775</name>
</gene>
<evidence type="ECO:0000313" key="9">
    <source>
        <dbReference type="Proteomes" id="UP000483432"/>
    </source>
</evidence>
<dbReference type="SUPFAM" id="SSF48452">
    <property type="entry name" value="TPR-like"/>
    <property type="match status" value="1"/>
</dbReference>
<dbReference type="GO" id="GO:0043165">
    <property type="term" value="P:Gram-negative-bacterium-type cell outer membrane assembly"/>
    <property type="evidence" value="ECO:0007669"/>
    <property type="project" value="UniProtKB-UniRule"/>
</dbReference>
<evidence type="ECO:0000256" key="4">
    <source>
        <dbReference type="ARBA" id="ARBA00023237"/>
    </source>
</evidence>
<organism evidence="8 9">
    <name type="scientific">Sulfuriferula multivorans</name>
    <dbReference type="NCBI Taxonomy" id="1559896"/>
    <lineage>
        <taxon>Bacteria</taxon>
        <taxon>Pseudomonadati</taxon>
        <taxon>Pseudomonadota</taxon>
        <taxon>Betaproteobacteria</taxon>
        <taxon>Nitrosomonadales</taxon>
        <taxon>Sulfuricellaceae</taxon>
        <taxon>Sulfuriferula</taxon>
    </lineage>
</organism>
<evidence type="ECO:0000256" key="3">
    <source>
        <dbReference type="ARBA" id="ARBA00023139"/>
    </source>
</evidence>
<comment type="function">
    <text evidence="6">Part of the outer membrane protein assembly complex, which is involved in assembly and insertion of beta-barrel proteins into the outer membrane.</text>
</comment>
<dbReference type="GO" id="GO:1990063">
    <property type="term" value="C:Bam protein complex"/>
    <property type="evidence" value="ECO:0007669"/>
    <property type="project" value="TreeGrafter"/>
</dbReference>
<dbReference type="Proteomes" id="UP000483432">
    <property type="component" value="Unassembled WGS sequence"/>
</dbReference>
<dbReference type="CDD" id="cd15830">
    <property type="entry name" value="BamD"/>
    <property type="match status" value="1"/>
</dbReference>
<dbReference type="PROSITE" id="PS51257">
    <property type="entry name" value="PROKAR_LIPOPROTEIN"/>
    <property type="match status" value="1"/>
</dbReference>
<evidence type="ECO:0000313" key="8">
    <source>
        <dbReference type="EMBL" id="NDP47893.1"/>
    </source>
</evidence>
<evidence type="ECO:0000256" key="6">
    <source>
        <dbReference type="HAMAP-Rule" id="MF_00922"/>
    </source>
</evidence>
<dbReference type="PANTHER" id="PTHR37423:SF1">
    <property type="entry name" value="OUTER MEMBRANE PROTEIN ASSEMBLY FACTOR BAMD"/>
    <property type="match status" value="1"/>
</dbReference>
<dbReference type="Gene3D" id="1.25.40.10">
    <property type="entry name" value="Tetratricopeptide repeat domain"/>
    <property type="match status" value="1"/>
</dbReference>
<comment type="similarity">
    <text evidence="6">Belongs to the BamD family.</text>
</comment>
<dbReference type="InterPro" id="IPR039565">
    <property type="entry name" value="BamD-like"/>
</dbReference>
<keyword evidence="3 6" id="KW-0564">Palmitate</keyword>
<accession>A0A7C9JWI1</accession>
<protein>
    <recommendedName>
        <fullName evidence="6">Outer membrane protein assembly factor BamD</fullName>
    </recommendedName>
</protein>
<evidence type="ECO:0000259" key="7">
    <source>
        <dbReference type="Pfam" id="PF13525"/>
    </source>
</evidence>
<evidence type="ECO:0000256" key="5">
    <source>
        <dbReference type="ARBA" id="ARBA00023288"/>
    </source>
</evidence>
<dbReference type="PANTHER" id="PTHR37423">
    <property type="entry name" value="SOLUBLE LYTIC MUREIN TRANSGLYCOSYLASE-RELATED"/>
    <property type="match status" value="1"/>
</dbReference>
<keyword evidence="5 6" id="KW-0449">Lipoprotein</keyword>
<comment type="caution">
    <text evidence="8">The sequence shown here is derived from an EMBL/GenBank/DDBJ whole genome shotgun (WGS) entry which is preliminary data.</text>
</comment>
<evidence type="ECO:0000256" key="2">
    <source>
        <dbReference type="ARBA" id="ARBA00023136"/>
    </source>
</evidence>
<dbReference type="InterPro" id="IPR017689">
    <property type="entry name" value="BamD"/>
</dbReference>
<comment type="subunit">
    <text evidence="6">Part of the Bam complex.</text>
</comment>
<dbReference type="AlphaFoldDB" id="A0A7C9JWI1"/>